<keyword evidence="3" id="KW-1185">Reference proteome</keyword>
<dbReference type="Proteomes" id="UP001214854">
    <property type="component" value="Unassembled WGS sequence"/>
</dbReference>
<protein>
    <submittedName>
        <fullName evidence="2">Atxe2 family lasso peptide isopeptidase</fullName>
    </submittedName>
</protein>
<organism evidence="2 3">
    <name type="scientific">Asticcacaulis aquaticus</name>
    <dbReference type="NCBI Taxonomy" id="2984212"/>
    <lineage>
        <taxon>Bacteria</taxon>
        <taxon>Pseudomonadati</taxon>
        <taxon>Pseudomonadota</taxon>
        <taxon>Alphaproteobacteria</taxon>
        <taxon>Caulobacterales</taxon>
        <taxon>Caulobacteraceae</taxon>
        <taxon>Asticcacaulis</taxon>
    </lineage>
</organism>
<dbReference type="InterPro" id="IPR001375">
    <property type="entry name" value="Peptidase_S9_cat"/>
</dbReference>
<dbReference type="EMBL" id="JAQQKX010000001">
    <property type="protein sequence ID" value="MDC7682156.1"/>
    <property type="molecule type" value="Genomic_DNA"/>
</dbReference>
<evidence type="ECO:0000259" key="1">
    <source>
        <dbReference type="Pfam" id="PF00326"/>
    </source>
</evidence>
<dbReference type="SUPFAM" id="SSF53474">
    <property type="entry name" value="alpha/beta-Hydrolases"/>
    <property type="match status" value="1"/>
</dbReference>
<accession>A0ABT5HQ32</accession>
<dbReference type="Pfam" id="PF00326">
    <property type="entry name" value="Peptidase_S9"/>
    <property type="match status" value="1"/>
</dbReference>
<dbReference type="InterPro" id="IPR011042">
    <property type="entry name" value="6-blade_b-propeller_TolB-like"/>
</dbReference>
<dbReference type="InterPro" id="IPR011659">
    <property type="entry name" value="WD40"/>
</dbReference>
<dbReference type="RefSeq" id="WP_272746659.1">
    <property type="nucleotide sequence ID" value="NZ_JAQQKX010000001.1"/>
</dbReference>
<gene>
    <name evidence="2" type="ORF">PQU92_02645</name>
</gene>
<sequence length="712" mass="78332">MLVKRERRGGYRRPHDPTRALSGLRRVRVVALSALVAGFAALAYPACADLSVRDLVEVVDIANLALSPDGKWIVYRREQPRIDGNRFETAWYVAAVDGSSVRWLAAGGWPIRDSAGQSVDEPAKWSPDGRWIYFRAVVSGKVEVWRIELSTGQAQMFTEEGADVLSFALSAEGKAITVSFAASRAEIAQAEAQQYDDGVRLDPTVPVGQPLFRSALVNDRATTMRYNGRWMDRSPLLSERAPTIRTFSTEDRRQVLGEGGEPSDGKALGVQRLDGEIMGVSSIDGSRAAIIAETDQSKADSGRLTRLAVKTRDGQIFTCGAAACASGIEWLVWQPDGGAVVFAARDYGRSNAQSVFRWKPNTSNVTLLARSNGLLSGGRSPNAPCGVGNDRVICVEADPNVPPRLVSIQQGKQAVVLDDPNRGLQAAVRAEPRTWTDKSGTRFSGWYYPAAGQRKGAPLFVTYYTCRGFVRGGLGDEWPLAILAAQGIASLCINYPPDLSRDAVQRFDQASSAVAAAVDDLVQFDAIDRCRVGMGGLSFGSEVTLWTLTHTNLLAAASVASNAISPSYYWFRGFREQGFRDELKRSWGLGTPEDTPERWRAISPTFRLNKLRAPLLAQVVEQEYLETLDYIVPARLAGTPIDVYVFADEPHQKFQPRHKAAVYQRNLDWFRFWLQNLTDAVPEKKAQYDGWFKLKAEYQAGRPARPDGCPTT</sequence>
<name>A0ABT5HQ32_9CAUL</name>
<reference evidence="2 3" key="1">
    <citation type="submission" date="2023-01" db="EMBL/GenBank/DDBJ databases">
        <title>Novel species of the genus Asticcacaulis isolated from rivers.</title>
        <authorList>
            <person name="Lu H."/>
        </authorList>
    </citation>
    <scope>NUCLEOTIDE SEQUENCE [LARGE SCALE GENOMIC DNA]</scope>
    <source>
        <strain evidence="2 3">BYS171W</strain>
    </source>
</reference>
<evidence type="ECO:0000313" key="3">
    <source>
        <dbReference type="Proteomes" id="UP001214854"/>
    </source>
</evidence>
<dbReference type="Gene3D" id="3.40.50.1820">
    <property type="entry name" value="alpha/beta hydrolase"/>
    <property type="match status" value="1"/>
</dbReference>
<evidence type="ECO:0000313" key="2">
    <source>
        <dbReference type="EMBL" id="MDC7682156.1"/>
    </source>
</evidence>
<dbReference type="InterPro" id="IPR053536">
    <property type="entry name" value="Lasso_peptide_isopeptidase"/>
</dbReference>
<dbReference type="SUPFAM" id="SSF82171">
    <property type="entry name" value="DPP6 N-terminal domain-like"/>
    <property type="match status" value="1"/>
</dbReference>
<dbReference type="Gene3D" id="2.120.10.30">
    <property type="entry name" value="TolB, C-terminal domain"/>
    <property type="match status" value="1"/>
</dbReference>
<feature type="domain" description="Peptidase S9 prolyl oligopeptidase catalytic" evidence="1">
    <location>
        <begin position="514"/>
        <end position="675"/>
    </location>
</feature>
<dbReference type="NCBIfam" id="NF033523">
    <property type="entry name" value="lasso_peptidase"/>
    <property type="match status" value="1"/>
</dbReference>
<dbReference type="Pfam" id="PF07676">
    <property type="entry name" value="PD40"/>
    <property type="match status" value="2"/>
</dbReference>
<comment type="caution">
    <text evidence="2">The sequence shown here is derived from an EMBL/GenBank/DDBJ whole genome shotgun (WGS) entry which is preliminary data.</text>
</comment>
<proteinExistence type="predicted"/>
<dbReference type="InterPro" id="IPR029058">
    <property type="entry name" value="AB_hydrolase_fold"/>
</dbReference>